<keyword evidence="2" id="KW-1185">Reference proteome</keyword>
<gene>
    <name evidence="1" type="ORF">SCA03_55790</name>
</gene>
<accession>A0A4Y3R8A6</accession>
<dbReference type="OrthoDB" id="4202626at2"/>
<reference evidence="1 2" key="1">
    <citation type="submission" date="2019-06" db="EMBL/GenBank/DDBJ databases">
        <title>Whole genome shotgun sequence of Streptomyces cacaoi subsp. cacaoi NBRC 12748.</title>
        <authorList>
            <person name="Hosoyama A."/>
            <person name="Uohara A."/>
            <person name="Ohji S."/>
            <person name="Ichikawa N."/>
        </authorList>
    </citation>
    <scope>NUCLEOTIDE SEQUENCE [LARGE SCALE GENOMIC DNA]</scope>
    <source>
        <strain evidence="1 2">NBRC 12748</strain>
    </source>
</reference>
<comment type="caution">
    <text evidence="1">The sequence shown here is derived from an EMBL/GenBank/DDBJ whole genome shotgun (WGS) entry which is preliminary data.</text>
</comment>
<proteinExistence type="predicted"/>
<evidence type="ECO:0000313" key="2">
    <source>
        <dbReference type="Proteomes" id="UP000319210"/>
    </source>
</evidence>
<dbReference type="AlphaFoldDB" id="A0A4Y3R8A6"/>
<dbReference type="RefSeq" id="WP_030890643.1">
    <property type="nucleotide sequence ID" value="NZ_BJMM01000041.1"/>
</dbReference>
<name>A0A4Y3R8A6_STRCI</name>
<sequence>MNHTRQVLRLTGSGPSRHKAFADAMAQVQRAAGERATGVCYRVEPVDLQVVSAVEHRWTERFLGLLFARTRSRFELTLRIEVRVAALDLDGLDFTLREERLTPLQHALHMR</sequence>
<dbReference type="EMBL" id="BJMM01000041">
    <property type="protein sequence ID" value="GEB53028.1"/>
    <property type="molecule type" value="Genomic_DNA"/>
</dbReference>
<organism evidence="1 2">
    <name type="scientific">Streptomyces cacaoi</name>
    <dbReference type="NCBI Taxonomy" id="1898"/>
    <lineage>
        <taxon>Bacteria</taxon>
        <taxon>Bacillati</taxon>
        <taxon>Actinomycetota</taxon>
        <taxon>Actinomycetes</taxon>
        <taxon>Kitasatosporales</taxon>
        <taxon>Streptomycetaceae</taxon>
        <taxon>Streptomyces</taxon>
    </lineage>
</organism>
<protein>
    <recommendedName>
        <fullName evidence="3">DUF4312 family protein</fullName>
    </recommendedName>
</protein>
<dbReference type="Pfam" id="PF14189">
    <property type="entry name" value="DUF4312"/>
    <property type="match status" value="1"/>
</dbReference>
<dbReference type="Proteomes" id="UP000319210">
    <property type="component" value="Unassembled WGS sequence"/>
</dbReference>
<evidence type="ECO:0000313" key="1">
    <source>
        <dbReference type="EMBL" id="GEB53028.1"/>
    </source>
</evidence>
<dbReference type="InterPro" id="IPR020037">
    <property type="entry name" value="DUF4312"/>
</dbReference>
<evidence type="ECO:0008006" key="3">
    <source>
        <dbReference type="Google" id="ProtNLM"/>
    </source>
</evidence>